<dbReference type="AlphaFoldDB" id="A0A8U0IIT6"/>
<dbReference type="EMBL" id="CP096658">
    <property type="protein sequence ID" value="UPW00182.1"/>
    <property type="molecule type" value="Genomic_DNA"/>
</dbReference>
<evidence type="ECO:0000256" key="5">
    <source>
        <dbReference type="SAM" id="Phobius"/>
    </source>
</evidence>
<keyword evidence="3 5" id="KW-1133">Transmembrane helix</keyword>
<evidence type="ECO:0000256" key="4">
    <source>
        <dbReference type="ARBA" id="ARBA00023136"/>
    </source>
</evidence>
<organism evidence="6 7">
    <name type="scientific">Halorussus gelatinilyticus</name>
    <dbReference type="NCBI Taxonomy" id="2937524"/>
    <lineage>
        <taxon>Archaea</taxon>
        <taxon>Methanobacteriati</taxon>
        <taxon>Methanobacteriota</taxon>
        <taxon>Stenosarchaea group</taxon>
        <taxon>Halobacteria</taxon>
        <taxon>Halobacteriales</taxon>
        <taxon>Haladaptataceae</taxon>
        <taxon>Halorussus</taxon>
    </lineage>
</organism>
<reference evidence="6" key="1">
    <citation type="submission" date="2022-04" db="EMBL/GenBank/DDBJ databases">
        <title>Diverse halophilic archaea isolated from saline environments.</title>
        <authorList>
            <person name="Cui H.-L."/>
        </authorList>
    </citation>
    <scope>NUCLEOTIDE SEQUENCE</scope>
    <source>
        <strain evidence="6">XZYJT40</strain>
    </source>
</reference>
<proteinExistence type="predicted"/>
<name>A0A8U0IIT6_9EURY</name>
<dbReference type="GO" id="GO:0016020">
    <property type="term" value="C:membrane"/>
    <property type="evidence" value="ECO:0007669"/>
    <property type="project" value="UniProtKB-SubCell"/>
</dbReference>
<dbReference type="KEGG" id="haxz:M0R88_16915"/>
<dbReference type="InterPro" id="IPR032808">
    <property type="entry name" value="DoxX"/>
</dbReference>
<dbReference type="Pfam" id="PF07681">
    <property type="entry name" value="DoxX"/>
    <property type="match status" value="1"/>
</dbReference>
<accession>A0A8U0IIT6</accession>
<dbReference type="GeneID" id="72191572"/>
<gene>
    <name evidence="6" type="ORF">M0R88_16915</name>
</gene>
<evidence type="ECO:0000256" key="1">
    <source>
        <dbReference type="ARBA" id="ARBA00004141"/>
    </source>
</evidence>
<dbReference type="RefSeq" id="WP_248654596.1">
    <property type="nucleotide sequence ID" value="NZ_CP096658.1"/>
</dbReference>
<feature type="transmembrane region" description="Helical" evidence="5">
    <location>
        <begin position="20"/>
        <end position="45"/>
    </location>
</feature>
<protein>
    <submittedName>
        <fullName evidence="6">DoxX family membrane protein</fullName>
    </submittedName>
</protein>
<sequence>MSRSGARRTVESAFGRVTSWLPSSAVLTRAGLGAMLVAAGVHKLLDPAAWAVYVTDWLAPLLVVSPVVFMLINGWLEIGFGLALLADRYVAFSAAVAAVSLSATILYLLVVWVTTGRFGDVIARDIGLAALALAVFADAVRESEAG</sequence>
<feature type="transmembrane region" description="Helical" evidence="5">
    <location>
        <begin position="121"/>
        <end position="140"/>
    </location>
</feature>
<keyword evidence="4 5" id="KW-0472">Membrane</keyword>
<comment type="subcellular location">
    <subcellularLocation>
        <location evidence="1">Membrane</location>
        <topology evidence="1">Multi-pass membrane protein</topology>
    </subcellularLocation>
</comment>
<evidence type="ECO:0000256" key="2">
    <source>
        <dbReference type="ARBA" id="ARBA00022692"/>
    </source>
</evidence>
<feature type="transmembrane region" description="Helical" evidence="5">
    <location>
        <begin position="90"/>
        <end position="115"/>
    </location>
</feature>
<keyword evidence="2 5" id="KW-0812">Transmembrane</keyword>
<evidence type="ECO:0000313" key="6">
    <source>
        <dbReference type="EMBL" id="UPW00182.1"/>
    </source>
</evidence>
<evidence type="ECO:0000313" key="7">
    <source>
        <dbReference type="Proteomes" id="UP000830434"/>
    </source>
</evidence>
<feature type="transmembrane region" description="Helical" evidence="5">
    <location>
        <begin position="57"/>
        <end position="78"/>
    </location>
</feature>
<evidence type="ECO:0000256" key="3">
    <source>
        <dbReference type="ARBA" id="ARBA00022989"/>
    </source>
</evidence>
<keyword evidence="7" id="KW-1185">Reference proteome</keyword>
<dbReference type="Proteomes" id="UP000830434">
    <property type="component" value="Chromosome"/>
</dbReference>